<dbReference type="EMBL" id="CAVMJV010000014">
    <property type="protein sequence ID" value="CAK5052693.1"/>
    <property type="molecule type" value="Genomic_DNA"/>
</dbReference>
<evidence type="ECO:0000313" key="1">
    <source>
        <dbReference type="EMBL" id="CAK5052693.1"/>
    </source>
</evidence>
<reference evidence="1" key="1">
    <citation type="submission" date="2023-11" db="EMBL/GenBank/DDBJ databases">
        <authorList>
            <person name="Poullet M."/>
        </authorList>
    </citation>
    <scope>NUCLEOTIDE SEQUENCE</scope>
    <source>
        <strain evidence="1">E1834</strain>
    </source>
</reference>
<evidence type="ECO:0000313" key="2">
    <source>
        <dbReference type="Proteomes" id="UP001497535"/>
    </source>
</evidence>
<sequence>MLSTTHPSERKAKKIVFSCINFSSFSSHVSHLLLFLFFHPSLGVYLWNRFQTSAGSTVPVPNRFQTFVGFTVLVPYRFQTSPGFTVPVPDLGRFHGSGSRP</sequence>
<accession>A0ACB0YM92</accession>
<name>A0ACB0YM92_MELEN</name>
<comment type="caution">
    <text evidence="1">The sequence shown here is derived from an EMBL/GenBank/DDBJ whole genome shotgun (WGS) entry which is preliminary data.</text>
</comment>
<keyword evidence="2" id="KW-1185">Reference proteome</keyword>
<protein>
    <submittedName>
        <fullName evidence="1">Uncharacterized protein</fullName>
    </submittedName>
</protein>
<gene>
    <name evidence="1" type="ORF">MENTE1834_LOCUS13952</name>
</gene>
<organism evidence="1 2">
    <name type="scientific">Meloidogyne enterolobii</name>
    <name type="common">Root-knot nematode worm</name>
    <name type="synonym">Meloidogyne mayaguensis</name>
    <dbReference type="NCBI Taxonomy" id="390850"/>
    <lineage>
        <taxon>Eukaryota</taxon>
        <taxon>Metazoa</taxon>
        <taxon>Ecdysozoa</taxon>
        <taxon>Nematoda</taxon>
        <taxon>Chromadorea</taxon>
        <taxon>Rhabditida</taxon>
        <taxon>Tylenchina</taxon>
        <taxon>Tylenchomorpha</taxon>
        <taxon>Tylenchoidea</taxon>
        <taxon>Meloidogynidae</taxon>
        <taxon>Meloidogyninae</taxon>
        <taxon>Meloidogyne</taxon>
    </lineage>
</organism>
<dbReference type="Proteomes" id="UP001497535">
    <property type="component" value="Unassembled WGS sequence"/>
</dbReference>
<proteinExistence type="predicted"/>